<evidence type="ECO:0000313" key="13">
    <source>
        <dbReference type="Proteomes" id="UP001159364"/>
    </source>
</evidence>
<reference evidence="12 13" key="1">
    <citation type="submission" date="2021-09" db="EMBL/GenBank/DDBJ databases">
        <title>Genomic insights and catalytic innovation underlie evolution of tropane alkaloids biosynthesis.</title>
        <authorList>
            <person name="Wang Y.-J."/>
            <person name="Tian T."/>
            <person name="Huang J.-P."/>
            <person name="Huang S.-X."/>
        </authorList>
    </citation>
    <scope>NUCLEOTIDE SEQUENCE [LARGE SCALE GENOMIC DNA]</scope>
    <source>
        <strain evidence="12">KIB-2018</strain>
        <tissue evidence="12">Leaf</tissue>
    </source>
</reference>
<evidence type="ECO:0000256" key="5">
    <source>
        <dbReference type="ARBA" id="ARBA00012925"/>
    </source>
</evidence>
<comment type="similarity">
    <text evidence="4">Belongs to the alpha-class carbonic anhydrase family.</text>
</comment>
<dbReference type="Gene3D" id="3.10.200.10">
    <property type="entry name" value="Alpha carbonic anhydrase"/>
    <property type="match status" value="1"/>
</dbReference>
<feature type="domain" description="Alpha-carbonic anhydrase" evidence="11">
    <location>
        <begin position="27"/>
        <end position="266"/>
    </location>
</feature>
<evidence type="ECO:0000256" key="3">
    <source>
        <dbReference type="ARBA" id="ARBA00004470"/>
    </source>
</evidence>
<evidence type="ECO:0000256" key="6">
    <source>
        <dbReference type="ARBA" id="ARBA00022723"/>
    </source>
</evidence>
<dbReference type="GO" id="GO:0004089">
    <property type="term" value="F:carbonate dehydratase activity"/>
    <property type="evidence" value="ECO:0007669"/>
    <property type="project" value="UniProtKB-UniRule"/>
</dbReference>
<gene>
    <name evidence="12" type="ORF">K2173_012139</name>
</gene>
<dbReference type="Proteomes" id="UP001159364">
    <property type="component" value="Linkage Group LG09"/>
</dbReference>
<feature type="chain" id="PRO_5043092851" description="Carbonic anhydrase" evidence="10">
    <location>
        <begin position="22"/>
        <end position="269"/>
    </location>
</feature>
<keyword evidence="7 10" id="KW-0862">Zinc</keyword>
<evidence type="ECO:0000256" key="9">
    <source>
        <dbReference type="ARBA" id="ARBA00048348"/>
    </source>
</evidence>
<dbReference type="PANTHER" id="PTHR18952">
    <property type="entry name" value="CARBONIC ANHYDRASE"/>
    <property type="match status" value="1"/>
</dbReference>
<dbReference type="PROSITE" id="PS51144">
    <property type="entry name" value="ALPHA_CA_2"/>
    <property type="match status" value="1"/>
</dbReference>
<keyword evidence="6 10" id="KW-0479">Metal-binding</keyword>
<dbReference type="GO" id="GO:0009570">
    <property type="term" value="C:chloroplast stroma"/>
    <property type="evidence" value="ECO:0007669"/>
    <property type="project" value="UniProtKB-SubCell"/>
</dbReference>
<comment type="function">
    <text evidence="2 10">Reversible hydration of carbon dioxide.</text>
</comment>
<dbReference type="InterPro" id="IPR041891">
    <property type="entry name" value="Alpha_CA_prokaryot-like"/>
</dbReference>
<feature type="signal peptide" evidence="10">
    <location>
        <begin position="1"/>
        <end position="21"/>
    </location>
</feature>
<dbReference type="GO" id="GO:0008270">
    <property type="term" value="F:zinc ion binding"/>
    <property type="evidence" value="ECO:0007669"/>
    <property type="project" value="UniProtKB-UniRule"/>
</dbReference>
<evidence type="ECO:0000256" key="7">
    <source>
        <dbReference type="ARBA" id="ARBA00022833"/>
    </source>
</evidence>
<evidence type="ECO:0000256" key="10">
    <source>
        <dbReference type="RuleBase" id="RU367011"/>
    </source>
</evidence>
<dbReference type="PANTHER" id="PTHR18952:SF236">
    <property type="entry name" value="ALPHA CARBONIC ANHYDRASE 1, CHLOROPLASTIC"/>
    <property type="match status" value="1"/>
</dbReference>
<dbReference type="PROSITE" id="PS51257">
    <property type="entry name" value="PROKAR_LIPOPROTEIN"/>
    <property type="match status" value="1"/>
</dbReference>
<comment type="catalytic activity">
    <reaction evidence="9 10">
        <text>hydrogencarbonate + H(+) = CO2 + H2O</text>
        <dbReference type="Rhea" id="RHEA:10748"/>
        <dbReference type="ChEBI" id="CHEBI:15377"/>
        <dbReference type="ChEBI" id="CHEBI:15378"/>
        <dbReference type="ChEBI" id="CHEBI:16526"/>
        <dbReference type="ChEBI" id="CHEBI:17544"/>
        <dbReference type="EC" id="4.2.1.1"/>
    </reaction>
</comment>
<comment type="cofactor">
    <cofactor evidence="1 10">
        <name>Zn(2+)</name>
        <dbReference type="ChEBI" id="CHEBI:29105"/>
    </cofactor>
</comment>
<dbReference type="CDD" id="cd03124">
    <property type="entry name" value="alpha_CA_prokaryotic_like"/>
    <property type="match status" value="1"/>
</dbReference>
<dbReference type="EMBL" id="JAIWQS010000009">
    <property type="protein sequence ID" value="KAJ8754750.1"/>
    <property type="molecule type" value="Genomic_DNA"/>
</dbReference>
<evidence type="ECO:0000259" key="11">
    <source>
        <dbReference type="PROSITE" id="PS51144"/>
    </source>
</evidence>
<keyword evidence="8 10" id="KW-0456">Lyase</keyword>
<evidence type="ECO:0000256" key="4">
    <source>
        <dbReference type="ARBA" id="ARBA00006365"/>
    </source>
</evidence>
<evidence type="ECO:0000256" key="8">
    <source>
        <dbReference type="ARBA" id="ARBA00023239"/>
    </source>
</evidence>
<dbReference type="GO" id="GO:0006730">
    <property type="term" value="P:one-carbon metabolic process"/>
    <property type="evidence" value="ECO:0007669"/>
    <property type="project" value="TreeGrafter"/>
</dbReference>
<accession>A0AAV8SR78</accession>
<sequence>MATRISFSAFFVSFLLSVACAHDQEGVKFTYSSPNGPDKWGSLSQGYHACSEGKSQSPIDIKTREAVKNNGDAFSNRNYSPSNATLVSHCNAIGVKIVGSGGGLSIDGKQFTLKQFHWHTPSEHLIDGVQYDAELHIVHQSDDGQCYAVVGIIFKYGPPDPLISKLQQGLEELANGNCRPVLEGPHVTLDNLYDTVLEKTSQSYYRYLGSLTTPPCSENVVWTVLGEVSTISKEQVELLKSTLEVESKSNSRPAQALNGRQVSVYSKAN</sequence>
<protein>
    <recommendedName>
        <fullName evidence="5 10">Carbonic anhydrase</fullName>
        <ecNumber evidence="5 10">4.2.1.1</ecNumber>
    </recommendedName>
</protein>
<dbReference type="PROSITE" id="PS00162">
    <property type="entry name" value="ALPHA_CA_1"/>
    <property type="match status" value="1"/>
</dbReference>
<evidence type="ECO:0000256" key="2">
    <source>
        <dbReference type="ARBA" id="ARBA00002904"/>
    </source>
</evidence>
<dbReference type="InterPro" id="IPR018338">
    <property type="entry name" value="Carbonic_anhydrase_a-class_CS"/>
</dbReference>
<dbReference type="EC" id="4.2.1.1" evidence="5 10"/>
<dbReference type="InterPro" id="IPR001148">
    <property type="entry name" value="CA_dom"/>
</dbReference>
<comment type="similarity">
    <text evidence="10">Belongs to the alpha-carbonic anhydrase family.</text>
</comment>
<proteinExistence type="inferred from homology"/>
<keyword evidence="13" id="KW-1185">Reference proteome</keyword>
<dbReference type="SUPFAM" id="SSF51069">
    <property type="entry name" value="Carbonic anhydrase"/>
    <property type="match status" value="1"/>
</dbReference>
<dbReference type="SMART" id="SM01057">
    <property type="entry name" value="Carb_anhydrase"/>
    <property type="match status" value="1"/>
</dbReference>
<keyword evidence="10" id="KW-0732">Signal</keyword>
<comment type="caution">
    <text evidence="12">The sequence shown here is derived from an EMBL/GenBank/DDBJ whole genome shotgun (WGS) entry which is preliminary data.</text>
</comment>
<evidence type="ECO:0000313" key="12">
    <source>
        <dbReference type="EMBL" id="KAJ8754750.1"/>
    </source>
</evidence>
<comment type="subcellular location">
    <subcellularLocation>
        <location evidence="3">Plastid</location>
        <location evidence="3">Chloroplast stroma</location>
    </subcellularLocation>
</comment>
<dbReference type="Pfam" id="PF00194">
    <property type="entry name" value="Carb_anhydrase"/>
    <property type="match status" value="1"/>
</dbReference>
<evidence type="ECO:0000256" key="1">
    <source>
        <dbReference type="ARBA" id="ARBA00001947"/>
    </source>
</evidence>
<dbReference type="InterPro" id="IPR023561">
    <property type="entry name" value="Carbonic_anhydrase_a-class"/>
</dbReference>
<name>A0AAV8SR78_9ROSI</name>
<dbReference type="AlphaFoldDB" id="A0AAV8SR78"/>
<dbReference type="InterPro" id="IPR036398">
    <property type="entry name" value="CA_dom_sf"/>
</dbReference>
<organism evidence="12 13">
    <name type="scientific">Erythroxylum novogranatense</name>
    <dbReference type="NCBI Taxonomy" id="1862640"/>
    <lineage>
        <taxon>Eukaryota</taxon>
        <taxon>Viridiplantae</taxon>
        <taxon>Streptophyta</taxon>
        <taxon>Embryophyta</taxon>
        <taxon>Tracheophyta</taxon>
        <taxon>Spermatophyta</taxon>
        <taxon>Magnoliopsida</taxon>
        <taxon>eudicotyledons</taxon>
        <taxon>Gunneridae</taxon>
        <taxon>Pentapetalae</taxon>
        <taxon>rosids</taxon>
        <taxon>fabids</taxon>
        <taxon>Malpighiales</taxon>
        <taxon>Erythroxylaceae</taxon>
        <taxon>Erythroxylum</taxon>
    </lineage>
</organism>